<reference evidence="1" key="1">
    <citation type="submission" date="2020-10" db="EMBL/GenBank/DDBJ databases">
        <authorList>
            <person name="Gilroy R."/>
        </authorList>
    </citation>
    <scope>NUCLEOTIDE SEQUENCE</scope>
    <source>
        <strain evidence="1">E3-2379</strain>
    </source>
</reference>
<accession>A0A9D9HZK6</accession>
<reference evidence="1" key="2">
    <citation type="journal article" date="2021" name="PeerJ">
        <title>Extensive microbial diversity within the chicken gut microbiome revealed by metagenomics and culture.</title>
        <authorList>
            <person name="Gilroy R."/>
            <person name="Ravi A."/>
            <person name="Getino M."/>
            <person name="Pursley I."/>
            <person name="Horton D.L."/>
            <person name="Alikhan N.F."/>
            <person name="Baker D."/>
            <person name="Gharbi K."/>
            <person name="Hall N."/>
            <person name="Watson M."/>
            <person name="Adriaenssens E.M."/>
            <person name="Foster-Nyarko E."/>
            <person name="Jarju S."/>
            <person name="Secka A."/>
            <person name="Antonio M."/>
            <person name="Oren A."/>
            <person name="Chaudhuri R.R."/>
            <person name="La Ragione R."/>
            <person name="Hildebrand F."/>
            <person name="Pallen M.J."/>
        </authorList>
    </citation>
    <scope>NUCLEOTIDE SEQUENCE</scope>
    <source>
        <strain evidence="1">E3-2379</strain>
    </source>
</reference>
<proteinExistence type="predicted"/>
<evidence type="ECO:0000313" key="2">
    <source>
        <dbReference type="Proteomes" id="UP000823618"/>
    </source>
</evidence>
<dbReference type="Proteomes" id="UP000823618">
    <property type="component" value="Unassembled WGS sequence"/>
</dbReference>
<dbReference type="EMBL" id="JADIML010000017">
    <property type="protein sequence ID" value="MBO8462401.1"/>
    <property type="molecule type" value="Genomic_DNA"/>
</dbReference>
<sequence length="203" mass="24071">MKKFWIIVLASVLILTGCSQEDKKVNDTTIVENTSNQLSEKEAVKYAKDIQKIMVETYKGINSLENFKFIFEDGKNGIDITVESDWTTIRKPEENPILLGMKEEVEKLKDATKKKMAEDFIEDFRKEFEGEYQTTQRIEEKLILEKRDSKEGEYEVFYPEEINGKITLYPMKEYYDENFKEDFEQRKELGRTTLLERLELEDK</sequence>
<dbReference type="AlphaFoldDB" id="A0A9D9HZK6"/>
<gene>
    <name evidence="1" type="ORF">IAC13_00545</name>
</gene>
<comment type="caution">
    <text evidence="1">The sequence shown here is derived from an EMBL/GenBank/DDBJ whole genome shotgun (WGS) entry which is preliminary data.</text>
</comment>
<protein>
    <recommendedName>
        <fullName evidence="3">Lipoprotein</fullName>
    </recommendedName>
</protein>
<organism evidence="1 2">
    <name type="scientific">Candidatus Scybalomonas excrementavium</name>
    <dbReference type="NCBI Taxonomy" id="2840943"/>
    <lineage>
        <taxon>Bacteria</taxon>
        <taxon>Bacillati</taxon>
        <taxon>Bacillota</taxon>
        <taxon>Clostridia</taxon>
        <taxon>Lachnospirales</taxon>
        <taxon>Lachnospiraceae</taxon>
        <taxon>Lachnospiraceae incertae sedis</taxon>
        <taxon>Candidatus Scybalomonas</taxon>
    </lineage>
</organism>
<evidence type="ECO:0008006" key="3">
    <source>
        <dbReference type="Google" id="ProtNLM"/>
    </source>
</evidence>
<dbReference type="PROSITE" id="PS51257">
    <property type="entry name" value="PROKAR_LIPOPROTEIN"/>
    <property type="match status" value="1"/>
</dbReference>
<name>A0A9D9HZK6_9FIRM</name>
<evidence type="ECO:0000313" key="1">
    <source>
        <dbReference type="EMBL" id="MBO8462401.1"/>
    </source>
</evidence>